<dbReference type="PANTHER" id="PTHR23088">
    <property type="entry name" value="NITRILASE-RELATED"/>
    <property type="match status" value="1"/>
</dbReference>
<feature type="domain" description="CN hydrolase" evidence="2">
    <location>
        <begin position="1"/>
        <end position="246"/>
    </location>
</feature>
<dbReference type="InterPro" id="IPR036526">
    <property type="entry name" value="C-N_Hydrolase_sf"/>
</dbReference>
<dbReference type="GO" id="GO:0016787">
    <property type="term" value="F:hydrolase activity"/>
    <property type="evidence" value="ECO:0007669"/>
    <property type="project" value="UniProtKB-KW"/>
</dbReference>
<keyword evidence="3" id="KW-0378">Hydrolase</keyword>
<gene>
    <name evidence="3" type="ORF">ACFSCS_09570</name>
</gene>
<dbReference type="CDD" id="cd07581">
    <property type="entry name" value="nitrilase_3"/>
    <property type="match status" value="1"/>
</dbReference>
<dbReference type="Proteomes" id="UP001597326">
    <property type="component" value="Unassembled WGS sequence"/>
</dbReference>
<name>A0ABW4RWJ0_9ACTN</name>
<dbReference type="SUPFAM" id="SSF56317">
    <property type="entry name" value="Carbon-nitrogen hydrolase"/>
    <property type="match status" value="1"/>
</dbReference>
<evidence type="ECO:0000256" key="1">
    <source>
        <dbReference type="ARBA" id="ARBA00010613"/>
    </source>
</evidence>
<keyword evidence="4" id="KW-1185">Reference proteome</keyword>
<proteinExistence type="inferred from homology"/>
<evidence type="ECO:0000313" key="4">
    <source>
        <dbReference type="Proteomes" id="UP001597326"/>
    </source>
</evidence>
<comment type="similarity">
    <text evidence="1">Belongs to the carbon-nitrogen hydrolase superfamily. NIT1/NIT2 family.</text>
</comment>
<organism evidence="3 4">
    <name type="scientific">Luteococcus peritonei</name>
    <dbReference type="NCBI Taxonomy" id="88874"/>
    <lineage>
        <taxon>Bacteria</taxon>
        <taxon>Bacillati</taxon>
        <taxon>Actinomycetota</taxon>
        <taxon>Actinomycetes</taxon>
        <taxon>Propionibacteriales</taxon>
        <taxon>Propionibacteriaceae</taxon>
        <taxon>Luteococcus</taxon>
    </lineage>
</organism>
<dbReference type="Gene3D" id="3.60.110.10">
    <property type="entry name" value="Carbon-nitrogen hydrolase"/>
    <property type="match status" value="1"/>
</dbReference>
<dbReference type="InterPro" id="IPR003010">
    <property type="entry name" value="C-N_Hydrolase"/>
</dbReference>
<dbReference type="PANTHER" id="PTHR23088:SF27">
    <property type="entry name" value="DEAMINATED GLUTATHIONE AMIDASE"/>
    <property type="match status" value="1"/>
</dbReference>
<protein>
    <submittedName>
        <fullName evidence="3">Carbon-nitrogen hydrolase family protein</fullName>
    </submittedName>
</protein>
<evidence type="ECO:0000259" key="2">
    <source>
        <dbReference type="PROSITE" id="PS50263"/>
    </source>
</evidence>
<sequence length="265" mass="27800">MKVALAQICTTDDVAANLEQVAARVAEAAARGAELVVFPEATMCAFGHPLGGIAEPLDGGFARRVEQLGREHDIHVVLGMFTPSQDGSRVRNTLLMAGPSGRFGYDKIHLYDAFGFQESRTVEPGSEPVCFPLGSTRLGAAICYDVRFSQLFVHNARAGATVQLVCASWGAGPGKVEQWQLVCRARAVDSTCFVLACGQAEPAASGVDAVEGAPTGVGHSMVVSPLGEVLAEAGEAPELLVAEIDLGEVEQVRQTLPVLANARLS</sequence>
<evidence type="ECO:0000313" key="3">
    <source>
        <dbReference type="EMBL" id="MFD1890424.1"/>
    </source>
</evidence>
<accession>A0ABW4RWJ0</accession>
<comment type="caution">
    <text evidence="3">The sequence shown here is derived from an EMBL/GenBank/DDBJ whole genome shotgun (WGS) entry which is preliminary data.</text>
</comment>
<dbReference type="PROSITE" id="PS50263">
    <property type="entry name" value="CN_HYDROLASE"/>
    <property type="match status" value="1"/>
</dbReference>
<dbReference type="RefSeq" id="WP_343874767.1">
    <property type="nucleotide sequence ID" value="NZ_BAAAIX010000027.1"/>
</dbReference>
<dbReference type="EMBL" id="JBHUFZ010000019">
    <property type="protein sequence ID" value="MFD1890424.1"/>
    <property type="molecule type" value="Genomic_DNA"/>
</dbReference>
<dbReference type="Pfam" id="PF00795">
    <property type="entry name" value="CN_hydrolase"/>
    <property type="match status" value="1"/>
</dbReference>
<reference evidence="4" key="1">
    <citation type="journal article" date="2019" name="Int. J. Syst. Evol. Microbiol.">
        <title>The Global Catalogue of Microorganisms (GCM) 10K type strain sequencing project: providing services to taxonomists for standard genome sequencing and annotation.</title>
        <authorList>
            <consortium name="The Broad Institute Genomics Platform"/>
            <consortium name="The Broad Institute Genome Sequencing Center for Infectious Disease"/>
            <person name="Wu L."/>
            <person name="Ma J."/>
        </authorList>
    </citation>
    <scope>NUCLEOTIDE SEQUENCE [LARGE SCALE GENOMIC DNA]</scope>
    <source>
        <strain evidence="4">CAIM 431</strain>
    </source>
</reference>